<keyword evidence="9" id="KW-1185">Reference proteome</keyword>
<reference evidence="8" key="1">
    <citation type="submission" date="2019-05" db="EMBL/GenBank/DDBJ databases">
        <title>Annotation for the trematode Fasciolopsis buski.</title>
        <authorList>
            <person name="Choi Y.-J."/>
        </authorList>
    </citation>
    <scope>NUCLEOTIDE SEQUENCE</scope>
    <source>
        <strain evidence="8">HT</strain>
        <tissue evidence="8">Whole worm</tissue>
    </source>
</reference>
<dbReference type="PANTHER" id="PTHR10231">
    <property type="entry name" value="NUCLEOTIDE-SUGAR TRANSMEMBRANE TRANSPORTER"/>
    <property type="match status" value="1"/>
</dbReference>
<feature type="transmembrane region" description="Helical" evidence="7">
    <location>
        <begin position="282"/>
        <end position="302"/>
    </location>
</feature>
<feature type="transmembrane region" description="Helical" evidence="7">
    <location>
        <begin position="47"/>
        <end position="71"/>
    </location>
</feature>
<dbReference type="Proteomes" id="UP000728185">
    <property type="component" value="Unassembled WGS sequence"/>
</dbReference>
<feature type="transmembrane region" description="Helical" evidence="7">
    <location>
        <begin position="308"/>
        <end position="328"/>
    </location>
</feature>
<evidence type="ECO:0000313" key="8">
    <source>
        <dbReference type="EMBL" id="KAA0195658.1"/>
    </source>
</evidence>
<keyword evidence="5 7" id="KW-1133">Transmembrane helix</keyword>
<accession>A0A8E0VNI4</accession>
<proteinExistence type="inferred from homology"/>
<evidence type="ECO:0000256" key="4">
    <source>
        <dbReference type="ARBA" id="ARBA00022692"/>
    </source>
</evidence>
<feature type="transmembrane region" description="Helical" evidence="7">
    <location>
        <begin position="16"/>
        <end position="35"/>
    </location>
</feature>
<dbReference type="InterPro" id="IPR007271">
    <property type="entry name" value="Nuc_sug_transpt"/>
</dbReference>
<dbReference type="EMBL" id="LUCM01003536">
    <property type="protein sequence ID" value="KAA0195658.1"/>
    <property type="molecule type" value="Genomic_DNA"/>
</dbReference>
<evidence type="ECO:0000256" key="7">
    <source>
        <dbReference type="SAM" id="Phobius"/>
    </source>
</evidence>
<dbReference type="AlphaFoldDB" id="A0A8E0VNI4"/>
<evidence type="ECO:0000313" key="9">
    <source>
        <dbReference type="Proteomes" id="UP000728185"/>
    </source>
</evidence>
<evidence type="ECO:0000256" key="1">
    <source>
        <dbReference type="ARBA" id="ARBA00004141"/>
    </source>
</evidence>
<feature type="transmembrane region" description="Helical" evidence="7">
    <location>
        <begin position="257"/>
        <end position="275"/>
    </location>
</feature>
<gene>
    <name evidence="8" type="ORF">FBUS_08212</name>
</gene>
<keyword evidence="3" id="KW-0813">Transport</keyword>
<evidence type="ECO:0000256" key="2">
    <source>
        <dbReference type="ARBA" id="ARBA00009976"/>
    </source>
</evidence>
<dbReference type="Pfam" id="PF04142">
    <property type="entry name" value="Nuc_sug_transp"/>
    <property type="match status" value="1"/>
</dbReference>
<dbReference type="OrthoDB" id="408493at2759"/>
<dbReference type="NCBIfam" id="TIGR00803">
    <property type="entry name" value="nst"/>
    <property type="match status" value="1"/>
</dbReference>
<keyword evidence="4 7" id="KW-0812">Transmembrane</keyword>
<dbReference type="GO" id="GO:0000139">
    <property type="term" value="C:Golgi membrane"/>
    <property type="evidence" value="ECO:0007669"/>
    <property type="project" value="InterPro"/>
</dbReference>
<dbReference type="GO" id="GO:0015165">
    <property type="term" value="F:pyrimidine nucleotide-sugar transmembrane transporter activity"/>
    <property type="evidence" value="ECO:0007669"/>
    <property type="project" value="InterPro"/>
</dbReference>
<comment type="subcellular location">
    <subcellularLocation>
        <location evidence="1">Membrane</location>
        <topology evidence="1">Multi-pass membrane protein</topology>
    </subcellularLocation>
</comment>
<comment type="caution">
    <text evidence="8">The sequence shown here is derived from an EMBL/GenBank/DDBJ whole genome shotgun (WGS) entry which is preliminary data.</text>
</comment>
<evidence type="ECO:0000256" key="6">
    <source>
        <dbReference type="ARBA" id="ARBA00023136"/>
    </source>
</evidence>
<evidence type="ECO:0000256" key="5">
    <source>
        <dbReference type="ARBA" id="ARBA00022989"/>
    </source>
</evidence>
<organism evidence="8 9">
    <name type="scientific">Fasciolopsis buskii</name>
    <dbReference type="NCBI Taxonomy" id="27845"/>
    <lineage>
        <taxon>Eukaryota</taxon>
        <taxon>Metazoa</taxon>
        <taxon>Spiralia</taxon>
        <taxon>Lophotrochozoa</taxon>
        <taxon>Platyhelminthes</taxon>
        <taxon>Trematoda</taxon>
        <taxon>Digenea</taxon>
        <taxon>Plagiorchiida</taxon>
        <taxon>Echinostomata</taxon>
        <taxon>Echinostomatoidea</taxon>
        <taxon>Fasciolidae</taxon>
        <taxon>Fasciolopsis</taxon>
    </lineage>
</organism>
<keyword evidence="3" id="KW-0762">Sugar transport</keyword>
<dbReference type="InterPro" id="IPR037185">
    <property type="entry name" value="EmrE-like"/>
</dbReference>
<feature type="transmembrane region" description="Helical" evidence="7">
    <location>
        <begin position="147"/>
        <end position="167"/>
    </location>
</feature>
<dbReference type="SUPFAM" id="SSF103481">
    <property type="entry name" value="Multidrug resistance efflux transporter EmrE"/>
    <property type="match status" value="1"/>
</dbReference>
<sequence length="339" mass="37303">MGPHRHSRMEESKSRLIKYVSLAFLTVQTTCLVLCMRVSRMQNDSPLYLISTIVVCAEFSKLSVCVIMVIVDAKLNVKHGLSLIYEQVFVEYRDTLKVLIPSALYTVQNNLLYVAISNLNAVAYQILYQSKIFTTALFMVTMLNRKLLSTQWISLSLLCAGIVLSQWNPNTSKTEEANTHSYSSTAVGILAVAMASMSSGFAGVYFEKILKGTAPSVWMRNIQLAVFGICVGLFGVYTYDRKAVLERGFFQGYTPLVWVIVALQTCSGLGVAFVIKYADNILKGFAAGLSILLSSFVSYFLLHDFTPSVATFAGAALVIGATVLYGHVPKKQQATNTLV</sequence>
<dbReference type="PIRSF" id="PIRSF005799">
    <property type="entry name" value="UDP-gal_transpt"/>
    <property type="match status" value="1"/>
</dbReference>
<keyword evidence="6 7" id="KW-0472">Membrane</keyword>
<comment type="similarity">
    <text evidence="2">Belongs to the nucleotide-sugar transporter family. SLC35A subfamily.</text>
</comment>
<name>A0A8E0VNI4_9TREM</name>
<feature type="transmembrane region" description="Helical" evidence="7">
    <location>
        <begin position="218"/>
        <end position="237"/>
    </location>
</feature>
<evidence type="ECO:0000256" key="3">
    <source>
        <dbReference type="ARBA" id="ARBA00022597"/>
    </source>
</evidence>
<feature type="transmembrane region" description="Helical" evidence="7">
    <location>
        <begin position="187"/>
        <end position="206"/>
    </location>
</feature>
<protein>
    <submittedName>
        <fullName evidence="8">UDP-N-acetylglucosamine transporter</fullName>
    </submittedName>
</protein>